<feature type="domain" description="Zinc finger CGNR" evidence="1">
    <location>
        <begin position="138"/>
        <end position="180"/>
    </location>
</feature>
<protein>
    <submittedName>
        <fullName evidence="2">CGNR zinc finger domain-containing protein</fullName>
    </submittedName>
</protein>
<name>A0AAU8DNA3_9ACTN</name>
<dbReference type="EMBL" id="CP159218">
    <property type="protein sequence ID" value="XCG63464.1"/>
    <property type="molecule type" value="Genomic_DNA"/>
</dbReference>
<gene>
    <name evidence="2" type="ORF">ABLG96_20085</name>
</gene>
<dbReference type="RefSeq" id="WP_353649079.1">
    <property type="nucleotide sequence ID" value="NZ_CP159218.1"/>
</dbReference>
<dbReference type="SUPFAM" id="SSF160904">
    <property type="entry name" value="Jann2411-like"/>
    <property type="match status" value="1"/>
</dbReference>
<accession>A0AAU8DNA3</accession>
<dbReference type="Gene3D" id="1.10.3300.10">
    <property type="entry name" value="Jann2411-like domain"/>
    <property type="match status" value="1"/>
</dbReference>
<dbReference type="Pfam" id="PF07336">
    <property type="entry name" value="ABATE"/>
    <property type="match status" value="1"/>
</dbReference>
<reference evidence="2" key="1">
    <citation type="submission" date="2024-05" db="EMBL/GenBank/DDBJ databases">
        <authorList>
            <person name="Cai S.Y."/>
            <person name="Jin L.M."/>
            <person name="Li H.R."/>
        </authorList>
    </citation>
    <scope>NUCLEOTIDE SEQUENCE</scope>
    <source>
        <strain evidence="2">A5-74</strain>
    </source>
</reference>
<proteinExistence type="predicted"/>
<dbReference type="Pfam" id="PF11706">
    <property type="entry name" value="zf-CGNR"/>
    <property type="match status" value="1"/>
</dbReference>
<dbReference type="PANTHER" id="PTHR35525">
    <property type="entry name" value="BLL6575 PROTEIN"/>
    <property type="match status" value="1"/>
</dbReference>
<sequence>MLFTHDTDLMLQCAAALVNTAPSDASGEPERMLSRDDLFRYFRSWQYTGALLGTEAELQEVRAMRSRLRRAWQLDTEALVDEVNLLLQEGQALPQLVNHSDLGWHVHATRADQPFAVRVGVEFAVAAIDVIRADGINRLRVCEADGCDDVLVDLSKNRSKRFCDTTCGNRENVAAYRARQRAAD</sequence>
<dbReference type="InterPro" id="IPR023286">
    <property type="entry name" value="ABATE_dom_sf"/>
</dbReference>
<dbReference type="AlphaFoldDB" id="A0AAU8DNA3"/>
<evidence type="ECO:0000259" key="1">
    <source>
        <dbReference type="Pfam" id="PF11706"/>
    </source>
</evidence>
<dbReference type="PANTHER" id="PTHR35525:SF3">
    <property type="entry name" value="BLL6575 PROTEIN"/>
    <property type="match status" value="1"/>
</dbReference>
<evidence type="ECO:0000313" key="2">
    <source>
        <dbReference type="EMBL" id="XCG63464.1"/>
    </source>
</evidence>
<dbReference type="InterPro" id="IPR010852">
    <property type="entry name" value="ABATE"/>
</dbReference>
<organism evidence="2">
    <name type="scientific">Nakamurella sp. A5-74</name>
    <dbReference type="NCBI Taxonomy" id="3158264"/>
    <lineage>
        <taxon>Bacteria</taxon>
        <taxon>Bacillati</taxon>
        <taxon>Actinomycetota</taxon>
        <taxon>Actinomycetes</taxon>
        <taxon>Nakamurellales</taxon>
        <taxon>Nakamurellaceae</taxon>
        <taxon>Nakamurella</taxon>
    </lineage>
</organism>
<dbReference type="InterPro" id="IPR021005">
    <property type="entry name" value="Znf_CGNR"/>
</dbReference>